<protein>
    <submittedName>
        <fullName evidence="1">Uncharacterized protein</fullName>
    </submittedName>
</protein>
<proteinExistence type="predicted"/>
<gene>
    <name evidence="1" type="ORF">LV85_00482</name>
</gene>
<dbReference type="EMBL" id="QKZT01000002">
    <property type="protein sequence ID" value="PZX56556.1"/>
    <property type="molecule type" value="Genomic_DNA"/>
</dbReference>
<organism evidence="1 2">
    <name type="scientific">Algoriphagus chordae</name>
    <dbReference type="NCBI Taxonomy" id="237019"/>
    <lineage>
        <taxon>Bacteria</taxon>
        <taxon>Pseudomonadati</taxon>
        <taxon>Bacteroidota</taxon>
        <taxon>Cytophagia</taxon>
        <taxon>Cytophagales</taxon>
        <taxon>Cyclobacteriaceae</taxon>
        <taxon>Algoriphagus</taxon>
    </lineage>
</organism>
<sequence length="45" mass="5364">MNLEGMRTLGIEIDHREIREGQCGMLTRMCNPFLYTFKNPNYQKN</sequence>
<comment type="caution">
    <text evidence="1">The sequence shown here is derived from an EMBL/GenBank/DDBJ whole genome shotgun (WGS) entry which is preliminary data.</text>
</comment>
<reference evidence="1 2" key="1">
    <citation type="submission" date="2018-06" db="EMBL/GenBank/DDBJ databases">
        <title>Genomic Encyclopedia of Archaeal and Bacterial Type Strains, Phase II (KMG-II): from individual species to whole genera.</title>
        <authorList>
            <person name="Goeker M."/>
        </authorList>
    </citation>
    <scope>NUCLEOTIDE SEQUENCE [LARGE SCALE GENOMIC DNA]</scope>
    <source>
        <strain evidence="1 2">DSM 19830</strain>
    </source>
</reference>
<accession>A0A2W7RBM7</accession>
<evidence type="ECO:0000313" key="1">
    <source>
        <dbReference type="EMBL" id="PZX56556.1"/>
    </source>
</evidence>
<keyword evidence="2" id="KW-1185">Reference proteome</keyword>
<evidence type="ECO:0000313" key="2">
    <source>
        <dbReference type="Proteomes" id="UP000248882"/>
    </source>
</evidence>
<name>A0A2W7RBM7_9BACT</name>
<dbReference type="AlphaFoldDB" id="A0A2W7RBM7"/>
<dbReference type="Proteomes" id="UP000248882">
    <property type="component" value="Unassembled WGS sequence"/>
</dbReference>